<evidence type="ECO:0000313" key="3">
    <source>
        <dbReference type="Proteomes" id="UP001461960"/>
    </source>
</evidence>
<protein>
    <submittedName>
        <fullName evidence="2">Uncharacterized protein</fullName>
    </submittedName>
</protein>
<dbReference type="Proteomes" id="UP001461960">
    <property type="component" value="Unassembled WGS sequence"/>
</dbReference>
<dbReference type="RefSeq" id="WP_299217792.1">
    <property type="nucleotide sequence ID" value="NZ_JBDGHN010000002.1"/>
</dbReference>
<feature type="region of interest" description="Disordered" evidence="1">
    <location>
        <begin position="117"/>
        <end position="137"/>
    </location>
</feature>
<dbReference type="EMBL" id="JBDGHN010000002">
    <property type="protein sequence ID" value="MEN2750108.1"/>
    <property type="molecule type" value="Genomic_DNA"/>
</dbReference>
<gene>
    <name evidence="2" type="ORF">AAIR29_00535</name>
</gene>
<evidence type="ECO:0000313" key="2">
    <source>
        <dbReference type="EMBL" id="MEN2750108.1"/>
    </source>
</evidence>
<keyword evidence="3" id="KW-1185">Reference proteome</keyword>
<evidence type="ECO:0000256" key="1">
    <source>
        <dbReference type="SAM" id="MobiDB-lite"/>
    </source>
</evidence>
<sequence length="192" mass="21504">MSQIIKHSFEAVSLLTTDNGMLEVTIIPAANQPDWIIPSSLILSVDDHNERVWVYEWEQTKVAVFHLLPHDQPIDKTIVLEGNTNAHRFALQTAGDLHHMKVSISEVKDAELPEHHIQVSVDDDNNTPTSSEKEEGAVSAQFKENVITSYMFQVVTINDTPYLIPDLDKIAHQLIDLSDEALLDTPRSATSD</sequence>
<proteinExistence type="predicted"/>
<name>A0ABU9X3Y6_9GAMM</name>
<reference evidence="2 3" key="1">
    <citation type="submission" date="2024-05" db="EMBL/GenBank/DDBJ databases">
        <authorList>
            <person name="Kim H.-Y."/>
            <person name="Kim E."/>
            <person name="Cai Y."/>
            <person name="Yang S.-M."/>
            <person name="Lee W."/>
        </authorList>
    </citation>
    <scope>NUCLEOTIDE SEQUENCE [LARGE SCALE GENOMIC DNA]</scope>
    <source>
        <strain evidence="2 3">FBL11</strain>
    </source>
</reference>
<organism evidence="2 3">
    <name type="scientific">Psychrobacter saeujeotis</name>
    <dbReference type="NCBI Taxonomy" id="3143436"/>
    <lineage>
        <taxon>Bacteria</taxon>
        <taxon>Pseudomonadati</taxon>
        <taxon>Pseudomonadota</taxon>
        <taxon>Gammaproteobacteria</taxon>
        <taxon>Moraxellales</taxon>
        <taxon>Moraxellaceae</taxon>
        <taxon>Psychrobacter</taxon>
    </lineage>
</organism>
<accession>A0ABU9X3Y6</accession>
<comment type="caution">
    <text evidence="2">The sequence shown here is derived from an EMBL/GenBank/DDBJ whole genome shotgun (WGS) entry which is preliminary data.</text>
</comment>